<feature type="compositionally biased region" description="Low complexity" evidence="6">
    <location>
        <begin position="425"/>
        <end position="445"/>
    </location>
</feature>
<feature type="region of interest" description="Disordered" evidence="6">
    <location>
        <begin position="349"/>
        <end position="380"/>
    </location>
</feature>
<dbReference type="FunFam" id="1.25.40.90:FF:000008">
    <property type="entry name" value="VHS domain protein"/>
    <property type="match status" value="1"/>
</dbReference>
<dbReference type="Pfam" id="PF00790">
    <property type="entry name" value="VHS"/>
    <property type="match status" value="1"/>
</dbReference>
<dbReference type="SMART" id="SM00288">
    <property type="entry name" value="VHS"/>
    <property type="match status" value="1"/>
</dbReference>
<dbReference type="GO" id="GO:0006896">
    <property type="term" value="P:Golgi to vacuole transport"/>
    <property type="evidence" value="ECO:0007669"/>
    <property type="project" value="TreeGrafter"/>
</dbReference>
<evidence type="ECO:0000313" key="9">
    <source>
        <dbReference type="EMBL" id="OMJ16006.1"/>
    </source>
</evidence>
<feature type="compositionally biased region" description="Polar residues" evidence="6">
    <location>
        <begin position="500"/>
        <end position="528"/>
    </location>
</feature>
<evidence type="ECO:0000259" key="7">
    <source>
        <dbReference type="PROSITE" id="PS50179"/>
    </source>
</evidence>
<dbReference type="OrthoDB" id="2018246at2759"/>
<dbReference type="PANTHER" id="PTHR47180:SF1">
    <property type="entry name" value="ADP-RIBOSYLATION FACTOR-BINDING PROTEIN GGA1-RELATED"/>
    <property type="match status" value="1"/>
</dbReference>
<keyword evidence="4" id="KW-0333">Golgi apparatus</keyword>
<keyword evidence="10" id="KW-1185">Reference proteome</keyword>
<comment type="subcellular location">
    <subcellularLocation>
        <location evidence="1">Golgi apparatus</location>
        <location evidence="1">trans-Golgi network</location>
    </subcellularLocation>
</comment>
<dbReference type="Gene3D" id="1.25.40.90">
    <property type="match status" value="1"/>
</dbReference>
<feature type="domain" description="VHS" evidence="7">
    <location>
        <begin position="26"/>
        <end position="162"/>
    </location>
</feature>
<dbReference type="Gene3D" id="1.20.58.160">
    <property type="match status" value="1"/>
</dbReference>
<dbReference type="Proteomes" id="UP000187283">
    <property type="component" value="Unassembled WGS sequence"/>
</dbReference>
<dbReference type="PROSITE" id="PS50909">
    <property type="entry name" value="GAT"/>
    <property type="match status" value="1"/>
</dbReference>
<feature type="compositionally biased region" description="Polar residues" evidence="6">
    <location>
        <begin position="355"/>
        <end position="371"/>
    </location>
</feature>
<name>A0A1R1XN02_9FUNG</name>
<dbReference type="EMBL" id="LSSN01002482">
    <property type="protein sequence ID" value="OMJ16006.1"/>
    <property type="molecule type" value="Genomic_DNA"/>
</dbReference>
<feature type="region of interest" description="Disordered" evidence="6">
    <location>
        <begin position="399"/>
        <end position="469"/>
    </location>
</feature>
<evidence type="ECO:0000256" key="3">
    <source>
        <dbReference type="ARBA" id="ARBA00022927"/>
    </source>
</evidence>
<dbReference type="GO" id="GO:0005802">
    <property type="term" value="C:trans-Golgi network"/>
    <property type="evidence" value="ECO:0007669"/>
    <property type="project" value="TreeGrafter"/>
</dbReference>
<evidence type="ECO:0000256" key="2">
    <source>
        <dbReference type="ARBA" id="ARBA00022448"/>
    </source>
</evidence>
<organism evidence="9 10">
    <name type="scientific">Smittium culicis</name>
    <dbReference type="NCBI Taxonomy" id="133412"/>
    <lineage>
        <taxon>Eukaryota</taxon>
        <taxon>Fungi</taxon>
        <taxon>Fungi incertae sedis</taxon>
        <taxon>Zoopagomycota</taxon>
        <taxon>Kickxellomycotina</taxon>
        <taxon>Harpellomycetes</taxon>
        <taxon>Harpellales</taxon>
        <taxon>Legeriomycetaceae</taxon>
        <taxon>Smittium</taxon>
    </lineage>
</organism>
<feature type="compositionally biased region" description="Polar residues" evidence="6">
    <location>
        <begin position="399"/>
        <end position="424"/>
    </location>
</feature>
<proteinExistence type="predicted"/>
<protein>
    <submittedName>
        <fullName evidence="9">Putative ADP-ribosylation factor-binding protein</fullName>
    </submittedName>
</protein>
<evidence type="ECO:0000256" key="1">
    <source>
        <dbReference type="ARBA" id="ARBA00004601"/>
    </source>
</evidence>
<dbReference type="SUPFAM" id="SSF48464">
    <property type="entry name" value="ENTH/VHS domain"/>
    <property type="match status" value="1"/>
</dbReference>
<evidence type="ECO:0000256" key="4">
    <source>
        <dbReference type="ARBA" id="ARBA00023034"/>
    </source>
</evidence>
<dbReference type="PROSITE" id="PS50179">
    <property type="entry name" value="VHS"/>
    <property type="match status" value="1"/>
</dbReference>
<dbReference type="STRING" id="133412.A0A1R1XN02"/>
<comment type="function">
    <text evidence="5">May play a role in the regulation of membrane traffic through the trans-Golgi network.</text>
</comment>
<dbReference type="InterPro" id="IPR038425">
    <property type="entry name" value="GAT_sf"/>
</dbReference>
<sequence>MSFNLQRTFEDLLKPPTHLQKLIDQACSVDRTRPDLSLNLEICDYVNRKKANNPHEAVFSLLPYINSRIPKQALIALNLLDNLVKNCGHAVHYQIASKDFLNQLVRRFPEFQPSTSNPVQQKILEMLQEWRFSLCENSRYKEDLTKIKDMCNLLQRKHWRLPKPSSNNTAVILGPQNTIRSQSELENEDLEAMQAKLQELLRRATPHDLREANKLVKIITGYERSSNKYDYDKQFSDELDALETKVELLKEMISVLEVGEYLDETGMSLLSACISNVNKIRQLTANYKDALETLEVDGTQEDSEEYCKLHNLHSSLIEVIQANNDLENGIKPVFKESDDSDQFLIQLGDNDDDLNSNQNGNADLISSPSNQNEKKNPLNDLLGLDFNTNPVVSTINKANSQPFNLQPTNAPMWNQSGSLQNLSGMTSTPTPSQTQQMPSTSTSTSAFNHPAPTPATSVYAPKAQKAPAKPKDLFDFSDMMNTSVLSAKSAPSSQPKQPSTNLQATNQTHQSANSLNTSNQDTDSLIDL</sequence>
<accession>A0A1R1XN02</accession>
<dbReference type="InterPro" id="IPR008942">
    <property type="entry name" value="ENTH_VHS"/>
</dbReference>
<dbReference type="AlphaFoldDB" id="A0A1R1XN02"/>
<feature type="region of interest" description="Disordered" evidence="6">
    <location>
        <begin position="485"/>
        <end position="528"/>
    </location>
</feature>
<dbReference type="PANTHER" id="PTHR47180">
    <property type="entry name" value="ADP-RIBOSYLATION FACTOR-BINDING PROTEIN GGA1-RELATED"/>
    <property type="match status" value="1"/>
</dbReference>
<evidence type="ECO:0000313" key="10">
    <source>
        <dbReference type="Proteomes" id="UP000187283"/>
    </source>
</evidence>
<feature type="compositionally biased region" description="Low complexity" evidence="6">
    <location>
        <begin position="486"/>
        <end position="499"/>
    </location>
</feature>
<feature type="domain" description="GAT" evidence="8">
    <location>
        <begin position="190"/>
        <end position="318"/>
    </location>
</feature>
<keyword evidence="3" id="KW-0653">Protein transport</keyword>
<evidence type="ECO:0000259" key="8">
    <source>
        <dbReference type="PROSITE" id="PS50909"/>
    </source>
</evidence>
<dbReference type="GO" id="GO:0043328">
    <property type="term" value="P:protein transport to vacuole involved in ubiquitin-dependent protein catabolic process via the multivesicular body sorting pathway"/>
    <property type="evidence" value="ECO:0007669"/>
    <property type="project" value="TreeGrafter"/>
</dbReference>
<dbReference type="SUPFAM" id="SSF89009">
    <property type="entry name" value="GAT-like domain"/>
    <property type="match status" value="1"/>
</dbReference>
<keyword evidence="2" id="KW-0813">Transport</keyword>
<dbReference type="InterPro" id="IPR002014">
    <property type="entry name" value="VHS_dom"/>
</dbReference>
<dbReference type="GO" id="GO:0035091">
    <property type="term" value="F:phosphatidylinositol binding"/>
    <property type="evidence" value="ECO:0007669"/>
    <property type="project" value="InterPro"/>
</dbReference>
<evidence type="ECO:0000256" key="5">
    <source>
        <dbReference type="ARBA" id="ARBA00053552"/>
    </source>
</evidence>
<reference evidence="9 10" key="1">
    <citation type="submission" date="2017-01" db="EMBL/GenBank/DDBJ databases">
        <authorList>
            <person name="Mah S.A."/>
            <person name="Swanson W.J."/>
            <person name="Moy G.W."/>
            <person name="Vacquier V.D."/>
        </authorList>
    </citation>
    <scope>NUCLEOTIDE SEQUENCE [LARGE SCALE GENOMIC DNA]</scope>
    <source>
        <strain evidence="9 10">GSMNP</strain>
    </source>
</reference>
<dbReference type="InterPro" id="IPR052653">
    <property type="entry name" value="ARF-binding"/>
</dbReference>
<comment type="caution">
    <text evidence="9">The sequence shown here is derived from an EMBL/GenBank/DDBJ whole genome shotgun (WGS) entry which is preliminary data.</text>
</comment>
<dbReference type="CDD" id="cd16998">
    <property type="entry name" value="VHS_GGA_fungi"/>
    <property type="match status" value="1"/>
</dbReference>
<evidence type="ECO:0000256" key="6">
    <source>
        <dbReference type="SAM" id="MobiDB-lite"/>
    </source>
</evidence>
<dbReference type="InterPro" id="IPR004152">
    <property type="entry name" value="GAT_dom"/>
</dbReference>
<gene>
    <name evidence="9" type="ORF">AYI70_g6885</name>
</gene>
<dbReference type="GO" id="GO:0043130">
    <property type="term" value="F:ubiquitin binding"/>
    <property type="evidence" value="ECO:0007669"/>
    <property type="project" value="InterPro"/>
</dbReference>
<dbReference type="GO" id="GO:0005829">
    <property type="term" value="C:cytosol"/>
    <property type="evidence" value="ECO:0007669"/>
    <property type="project" value="GOC"/>
</dbReference>
<dbReference type="GO" id="GO:0006895">
    <property type="term" value="P:Golgi to endosome transport"/>
    <property type="evidence" value="ECO:0007669"/>
    <property type="project" value="UniProtKB-ARBA"/>
</dbReference>